<dbReference type="PROSITE" id="PS50882">
    <property type="entry name" value="YTH"/>
    <property type="match status" value="1"/>
</dbReference>
<gene>
    <name evidence="3" type="ORF">ACO22_02296</name>
</gene>
<feature type="region of interest" description="Disordered" evidence="1">
    <location>
        <begin position="553"/>
        <end position="578"/>
    </location>
</feature>
<feature type="compositionally biased region" description="Basic and acidic residues" evidence="1">
    <location>
        <begin position="465"/>
        <end position="476"/>
    </location>
</feature>
<reference evidence="3 4" key="1">
    <citation type="submission" date="2016-06" db="EMBL/GenBank/DDBJ databases">
        <authorList>
            <person name="Kjaerup R.B."/>
            <person name="Dalgaard T.S."/>
            <person name="Juul-Madsen H.R."/>
        </authorList>
    </citation>
    <scope>NUCLEOTIDE SEQUENCE [LARGE SCALE GENOMIC DNA]</scope>
    <source>
        <strain evidence="3 4">Pb300</strain>
    </source>
</reference>
<dbReference type="InterPro" id="IPR007275">
    <property type="entry name" value="YTH_domain"/>
</dbReference>
<evidence type="ECO:0000259" key="2">
    <source>
        <dbReference type="PROSITE" id="PS50882"/>
    </source>
</evidence>
<dbReference type="Pfam" id="PF04146">
    <property type="entry name" value="YTH"/>
    <property type="match status" value="1"/>
</dbReference>
<feature type="compositionally biased region" description="Polar residues" evidence="1">
    <location>
        <begin position="215"/>
        <end position="244"/>
    </location>
</feature>
<feature type="region of interest" description="Disordered" evidence="1">
    <location>
        <begin position="611"/>
        <end position="664"/>
    </location>
</feature>
<dbReference type="VEuPathDB" id="FungiDB:PADG_01699"/>
<dbReference type="GO" id="GO:0000381">
    <property type="term" value="P:regulation of alternative mRNA splicing, via spliceosome"/>
    <property type="evidence" value="ECO:0007669"/>
    <property type="project" value="TreeGrafter"/>
</dbReference>
<dbReference type="Proteomes" id="UP000242814">
    <property type="component" value="Unassembled WGS sequence"/>
</dbReference>
<evidence type="ECO:0000313" key="3">
    <source>
        <dbReference type="EMBL" id="ODH38532.1"/>
    </source>
</evidence>
<dbReference type="PANTHER" id="PTHR12357:SF3">
    <property type="entry name" value="YTH DOMAIN-CONTAINING PROTEIN 1"/>
    <property type="match status" value="1"/>
</dbReference>
<feature type="region of interest" description="Disordered" evidence="1">
    <location>
        <begin position="215"/>
        <end position="249"/>
    </location>
</feature>
<feature type="region of interest" description="Disordered" evidence="1">
    <location>
        <begin position="112"/>
        <end position="190"/>
    </location>
</feature>
<feature type="region of interest" description="Disordered" evidence="1">
    <location>
        <begin position="492"/>
        <end position="528"/>
    </location>
</feature>
<feature type="region of interest" description="Disordered" evidence="1">
    <location>
        <begin position="443"/>
        <end position="476"/>
    </location>
</feature>
<dbReference type="InterPro" id="IPR045168">
    <property type="entry name" value="YTH_prot"/>
</dbReference>
<dbReference type="GO" id="GO:0000398">
    <property type="term" value="P:mRNA splicing, via spliceosome"/>
    <property type="evidence" value="ECO:0007669"/>
    <property type="project" value="TreeGrafter"/>
</dbReference>
<evidence type="ECO:0000256" key="1">
    <source>
        <dbReference type="SAM" id="MobiDB-lite"/>
    </source>
</evidence>
<dbReference type="GO" id="GO:0003729">
    <property type="term" value="F:mRNA binding"/>
    <property type="evidence" value="ECO:0007669"/>
    <property type="project" value="TreeGrafter"/>
</dbReference>
<dbReference type="GO" id="GO:1990247">
    <property type="term" value="F:N6-methyladenosine-containing RNA reader activity"/>
    <property type="evidence" value="ECO:0007669"/>
    <property type="project" value="TreeGrafter"/>
</dbReference>
<dbReference type="Gene3D" id="3.10.590.10">
    <property type="entry name" value="ph1033 like domains"/>
    <property type="match status" value="1"/>
</dbReference>
<dbReference type="VEuPathDB" id="FungiDB:PABG_03155"/>
<evidence type="ECO:0000313" key="4">
    <source>
        <dbReference type="Proteomes" id="UP000242814"/>
    </source>
</evidence>
<feature type="region of interest" description="Disordered" evidence="1">
    <location>
        <begin position="281"/>
        <end position="359"/>
    </location>
</feature>
<sequence length="817" mass="90397">MADDDNSRSYLSFSAQLDERISDLSNSLVGPSHLFQPNAQFTPRWQNADIQSNARNGEGYPNTSQLRSFFTYDGYQDPSADNENQEGSSELSWDEELLKKKRVAAMASLSQKRAASWGGPSGNSEISSGAVGSQAPRTQVTSSTTDQQKLAKTSAAAVGAMSPENKPLSEDQTNRSGRTDSVEENSRLRQIASAEDIDGLLAEGRVSAIGITFKSSTKDQPSSEGADITQRSPVPPSENSSQAASYAPQKHQITHRYYYKGGYDGTRCTRSSVADEEPISILAENSDGASRTDVKQISPSGQEPRSDHKSYPERRIYEPPKRALAGSSPYRATGWGDGSTAKPSIPLEKQSHSTMPSNRETCNEFSKLQFHEVEELKEWLVHTGYYDENYRRATLHRHKRIAALEREKEDLMREEMQERNALTKNNDLGPLFPLKHSFELPSHNAQPSPCIPTPTLVPKASTTSDTRKFGGTRKELSSGLCDELTSSYLSPSTVSKRLHSDLDNDTQNEKAEKMVRADANSKPRNKLSNEEDIKAAPDYMNEDCLDLMKKRKLSDGGEPMMGGEDKYSTSRKSSSGWGNDSDLFIHDSRYPGDGDQDDSYEFRGSSLIWRGRGRGRGRSRGRGRGQGRGWIRGRGRGRGRGVSTGSINREVTRSGSSKGPRGSQELNLAAGGVSYFLIKCLAYEMVDAAKVEGTWATQPKNVEKFTNAFERSRHVILIFSVNQSGAFQGYARMETQPGASGVAPPSWVKTLDMSLSQPFKICWYNTVNTMFRHVGYLKNPYNEDHEVTYARDGQEIEGRCGRILCEILDKTTDLVSA</sequence>
<name>A0A1D2JJ73_PARBR</name>
<accession>A0A1D2JJ73</accession>
<dbReference type="CDD" id="cd21134">
    <property type="entry name" value="YTH"/>
    <property type="match status" value="1"/>
</dbReference>
<feature type="compositionally biased region" description="Polar residues" evidence="1">
    <location>
        <begin position="122"/>
        <end position="151"/>
    </location>
</feature>
<feature type="region of interest" description="Disordered" evidence="1">
    <location>
        <begin position="72"/>
        <end position="92"/>
    </location>
</feature>
<feature type="compositionally biased region" description="Basic and acidic residues" evidence="1">
    <location>
        <begin position="304"/>
        <end position="321"/>
    </location>
</feature>
<dbReference type="PANTHER" id="PTHR12357">
    <property type="entry name" value="YTH YT521-B HOMOLOGY DOMAIN-CONTAINING"/>
    <property type="match status" value="1"/>
</dbReference>
<organism evidence="3 4">
    <name type="scientific">Paracoccidioides brasiliensis</name>
    <dbReference type="NCBI Taxonomy" id="121759"/>
    <lineage>
        <taxon>Eukaryota</taxon>
        <taxon>Fungi</taxon>
        <taxon>Dikarya</taxon>
        <taxon>Ascomycota</taxon>
        <taxon>Pezizomycotina</taxon>
        <taxon>Eurotiomycetes</taxon>
        <taxon>Eurotiomycetidae</taxon>
        <taxon>Onygenales</taxon>
        <taxon>Ajellomycetaceae</taxon>
        <taxon>Paracoccidioides</taxon>
    </lineage>
</organism>
<feature type="compositionally biased region" description="Polar residues" evidence="1">
    <location>
        <begin position="79"/>
        <end position="91"/>
    </location>
</feature>
<comment type="caution">
    <text evidence="3">The sequence shown here is derived from an EMBL/GenBank/DDBJ whole genome shotgun (WGS) entry which is preliminary data.</text>
</comment>
<dbReference type="GO" id="GO:0005654">
    <property type="term" value="C:nucleoplasm"/>
    <property type="evidence" value="ECO:0007669"/>
    <property type="project" value="TreeGrafter"/>
</dbReference>
<feature type="compositionally biased region" description="Polar residues" evidence="1">
    <location>
        <begin position="643"/>
        <end position="657"/>
    </location>
</feature>
<proteinExistence type="predicted"/>
<dbReference type="EMBL" id="LZYO01000068">
    <property type="protein sequence ID" value="ODH38532.1"/>
    <property type="molecule type" value="Genomic_DNA"/>
</dbReference>
<feature type="compositionally biased region" description="Basic and acidic residues" evidence="1">
    <location>
        <begin position="498"/>
        <end position="528"/>
    </location>
</feature>
<protein>
    <recommendedName>
        <fullName evidence="2">YTH domain-containing protein</fullName>
    </recommendedName>
</protein>
<feature type="compositionally biased region" description="Basic and acidic residues" evidence="1">
    <location>
        <begin position="167"/>
        <end position="187"/>
    </location>
</feature>
<feature type="compositionally biased region" description="Basic residues" evidence="1">
    <location>
        <begin position="611"/>
        <end position="639"/>
    </location>
</feature>
<dbReference type="AlphaFoldDB" id="A0A1D2JJ73"/>
<feature type="domain" description="YTH" evidence="2">
    <location>
        <begin position="673"/>
        <end position="808"/>
    </location>
</feature>